<organism evidence="9 10">
    <name type="scientific">Nematostella vectensis</name>
    <name type="common">Starlet sea anemone</name>
    <dbReference type="NCBI Taxonomy" id="45351"/>
    <lineage>
        <taxon>Eukaryota</taxon>
        <taxon>Metazoa</taxon>
        <taxon>Cnidaria</taxon>
        <taxon>Anthozoa</taxon>
        <taxon>Hexacorallia</taxon>
        <taxon>Actiniaria</taxon>
        <taxon>Edwardsiidae</taxon>
        <taxon>Nematostella</taxon>
    </lineage>
</organism>
<name>A7T8K0_NEMVE</name>
<keyword evidence="6" id="KW-0325">Glycoprotein</keyword>
<evidence type="ECO:0000256" key="1">
    <source>
        <dbReference type="ARBA" id="ARBA00006373"/>
    </source>
</evidence>
<evidence type="ECO:0000256" key="2">
    <source>
        <dbReference type="ARBA" id="ARBA00022536"/>
    </source>
</evidence>
<evidence type="ECO:0000256" key="6">
    <source>
        <dbReference type="ARBA" id="ARBA00023180"/>
    </source>
</evidence>
<dbReference type="KEGG" id="nve:5498010"/>
<dbReference type="FunFam" id="2.10.25.10:FF:000321">
    <property type="entry name" value="Protein delta homolog 1"/>
    <property type="match status" value="1"/>
</dbReference>
<dbReference type="Gene3D" id="2.10.25.10">
    <property type="entry name" value="Laminin"/>
    <property type="match status" value="1"/>
</dbReference>
<dbReference type="SMART" id="SM00181">
    <property type="entry name" value="EGF"/>
    <property type="match status" value="1"/>
</dbReference>
<dbReference type="SUPFAM" id="SSF57196">
    <property type="entry name" value="EGF/Laminin"/>
    <property type="match status" value="1"/>
</dbReference>
<evidence type="ECO:0000256" key="3">
    <source>
        <dbReference type="ARBA" id="ARBA00022729"/>
    </source>
</evidence>
<evidence type="ECO:0000313" key="10">
    <source>
        <dbReference type="Proteomes" id="UP000001593"/>
    </source>
</evidence>
<dbReference type="CDD" id="cd00054">
    <property type="entry name" value="EGF_CA"/>
    <property type="match status" value="1"/>
</dbReference>
<dbReference type="Proteomes" id="UP000001593">
    <property type="component" value="Unassembled WGS sequence"/>
</dbReference>
<dbReference type="HOGENOM" id="CLU_1870300_0_0_1"/>
<dbReference type="InterPro" id="IPR006571">
    <property type="entry name" value="TLDc_dom"/>
</dbReference>
<protein>
    <recommendedName>
        <fullName evidence="8">EGF-like domain-containing protein</fullName>
    </recommendedName>
</protein>
<dbReference type="PROSITE" id="PS50026">
    <property type="entry name" value="EGF_3"/>
    <property type="match status" value="1"/>
</dbReference>
<reference evidence="9 10" key="1">
    <citation type="journal article" date="2007" name="Science">
        <title>Sea anemone genome reveals ancestral eumetazoan gene repertoire and genomic organization.</title>
        <authorList>
            <person name="Putnam N.H."/>
            <person name="Srivastava M."/>
            <person name="Hellsten U."/>
            <person name="Dirks B."/>
            <person name="Chapman J."/>
            <person name="Salamov A."/>
            <person name="Terry A."/>
            <person name="Shapiro H."/>
            <person name="Lindquist E."/>
            <person name="Kapitonov V.V."/>
            <person name="Jurka J."/>
            <person name="Genikhovich G."/>
            <person name="Grigoriev I.V."/>
            <person name="Lucas S.M."/>
            <person name="Steele R.E."/>
            <person name="Finnerty J.R."/>
            <person name="Technau U."/>
            <person name="Martindale M.Q."/>
            <person name="Rokhsar D.S."/>
        </authorList>
    </citation>
    <scope>NUCLEOTIDE SEQUENCE [LARGE SCALE GENOMIC DNA]</scope>
    <source>
        <strain evidence="10">CH2 X CH6</strain>
    </source>
</reference>
<gene>
    <name evidence="9" type="ORF">NEMVEDRAFT_v1g223827</name>
</gene>
<keyword evidence="5 7" id="KW-1015">Disulfide bond</keyword>
<dbReference type="AlphaFoldDB" id="A7T8K0"/>
<accession>A7T8K0</accession>
<feature type="domain" description="EGF-like" evidence="8">
    <location>
        <begin position="1"/>
        <end position="37"/>
    </location>
</feature>
<evidence type="ECO:0000256" key="5">
    <source>
        <dbReference type="ARBA" id="ARBA00023157"/>
    </source>
</evidence>
<feature type="non-terminal residue" evidence="9">
    <location>
        <position position="137"/>
    </location>
</feature>
<comment type="caution">
    <text evidence="7">Lacks conserved residue(s) required for the propagation of feature annotation.</text>
</comment>
<proteinExistence type="inferred from homology"/>
<evidence type="ECO:0000256" key="4">
    <source>
        <dbReference type="ARBA" id="ARBA00022737"/>
    </source>
</evidence>
<dbReference type="OMA" id="WHSGSAY"/>
<comment type="similarity">
    <text evidence="1">Belongs to the EGF domain peptide family.</text>
</comment>
<dbReference type="Pfam" id="PF07534">
    <property type="entry name" value="TLD"/>
    <property type="match status" value="1"/>
</dbReference>
<evidence type="ECO:0000256" key="7">
    <source>
        <dbReference type="PROSITE-ProRule" id="PRU00076"/>
    </source>
</evidence>
<dbReference type="InterPro" id="IPR000742">
    <property type="entry name" value="EGF"/>
</dbReference>
<sequence length="137" mass="15394">SSCESLPCKNNGSCVSLYDRQDFKCECVPGWKEKTCSKEIPTFLDVLSSSIFENHGNTSYFEALIGFVKTNSDQKNESASGWKKCFWLERDGMNDTAFHSGCDKKSVTITIARVGKYIFGGYSDKPWGGMKLARFLR</sequence>
<keyword evidence="2 7" id="KW-0245">EGF-like domain</keyword>
<feature type="disulfide bond" evidence="7">
    <location>
        <begin position="8"/>
        <end position="25"/>
    </location>
</feature>
<evidence type="ECO:0000313" key="9">
    <source>
        <dbReference type="EMBL" id="EDO27685.1"/>
    </source>
</evidence>
<dbReference type="Pfam" id="PF00008">
    <property type="entry name" value="EGF"/>
    <property type="match status" value="1"/>
</dbReference>
<evidence type="ECO:0000259" key="8">
    <source>
        <dbReference type="PROSITE" id="PS50026"/>
    </source>
</evidence>
<keyword evidence="4" id="KW-0677">Repeat</keyword>
<dbReference type="PROSITE" id="PS01186">
    <property type="entry name" value="EGF_2"/>
    <property type="match status" value="1"/>
</dbReference>
<keyword evidence="3" id="KW-0732">Signal</keyword>
<feature type="disulfide bond" evidence="7">
    <location>
        <begin position="27"/>
        <end position="36"/>
    </location>
</feature>
<dbReference type="InParanoid" id="A7T8K0"/>
<dbReference type="PhylomeDB" id="A7T8K0"/>
<keyword evidence="10" id="KW-1185">Reference proteome</keyword>
<dbReference type="EMBL" id="DS472760">
    <property type="protein sequence ID" value="EDO27685.1"/>
    <property type="molecule type" value="Genomic_DNA"/>
</dbReference>